<dbReference type="Pfam" id="PF20227">
    <property type="entry name" value="DUF6586"/>
    <property type="match status" value="1"/>
</dbReference>
<organism evidence="1 2">
    <name type="scientific">Gilvimarinus algae</name>
    <dbReference type="NCBI Taxonomy" id="3058037"/>
    <lineage>
        <taxon>Bacteria</taxon>
        <taxon>Pseudomonadati</taxon>
        <taxon>Pseudomonadota</taxon>
        <taxon>Gammaproteobacteria</taxon>
        <taxon>Cellvibrionales</taxon>
        <taxon>Cellvibrionaceae</taxon>
        <taxon>Gilvimarinus</taxon>
    </lineage>
</organism>
<sequence length="162" mass="18163">MSASIVSLVNQRLSCARLLLQDRNSARNPVHGKALEDACVFHLCCAYRHYVRELAGYYGVKFIAGIDNERAAAKALAQLDKHPAEIQELCHLREQPGSWLSRLLAHYELCWVLPAPPPLDNVIALTDLDRVPSDPLTPEQIAEACEHMQAIIERHRESSVEC</sequence>
<evidence type="ECO:0008006" key="3">
    <source>
        <dbReference type="Google" id="ProtNLM"/>
    </source>
</evidence>
<proteinExistence type="predicted"/>
<dbReference type="InterPro" id="IPR046493">
    <property type="entry name" value="DUF6586"/>
</dbReference>
<gene>
    <name evidence="1" type="ORF">QWI16_18605</name>
</gene>
<accession>A0ABT8TJC4</accession>
<dbReference type="EMBL" id="JAULRT010000062">
    <property type="protein sequence ID" value="MDO3384197.1"/>
    <property type="molecule type" value="Genomic_DNA"/>
</dbReference>
<dbReference type="Proteomes" id="UP001168380">
    <property type="component" value="Unassembled WGS sequence"/>
</dbReference>
<protein>
    <recommendedName>
        <fullName evidence="3">HEPN domain-containing protein</fullName>
    </recommendedName>
</protein>
<evidence type="ECO:0000313" key="1">
    <source>
        <dbReference type="EMBL" id="MDO3384197.1"/>
    </source>
</evidence>
<keyword evidence="2" id="KW-1185">Reference proteome</keyword>
<reference evidence="1" key="1">
    <citation type="submission" date="2023-07" db="EMBL/GenBank/DDBJ databases">
        <title>Gilvimarinus algae sp. nov., isolated from the surface of Kelp.</title>
        <authorList>
            <person name="Sun Y.Y."/>
            <person name="Gong Y."/>
            <person name="Du Z.J."/>
        </authorList>
    </citation>
    <scope>NUCLEOTIDE SEQUENCE</scope>
    <source>
        <strain evidence="1">SDUM040014</strain>
    </source>
</reference>
<dbReference type="RefSeq" id="WP_302715564.1">
    <property type="nucleotide sequence ID" value="NZ_JAULRT010000062.1"/>
</dbReference>
<comment type="caution">
    <text evidence="1">The sequence shown here is derived from an EMBL/GenBank/DDBJ whole genome shotgun (WGS) entry which is preliminary data.</text>
</comment>
<name>A0ABT8TJC4_9GAMM</name>
<evidence type="ECO:0000313" key="2">
    <source>
        <dbReference type="Proteomes" id="UP001168380"/>
    </source>
</evidence>